<dbReference type="InterPro" id="IPR029064">
    <property type="entry name" value="Ribosomal_eL30-like_sf"/>
</dbReference>
<dbReference type="NCBIfam" id="NF005585">
    <property type="entry name" value="PRK07283.1"/>
    <property type="match status" value="1"/>
</dbReference>
<feature type="domain" description="Ribosomal protein eL8/eL30/eS12/Gadd45" evidence="1">
    <location>
        <begin position="8"/>
        <end position="92"/>
    </location>
</feature>
<dbReference type="AlphaFoldDB" id="A0A401IRM9"/>
<protein>
    <submittedName>
        <fullName evidence="2">50S ribosomal protein L7ae</fullName>
    </submittedName>
</protein>
<dbReference type="GO" id="GO:0005840">
    <property type="term" value="C:ribosome"/>
    <property type="evidence" value="ECO:0007669"/>
    <property type="project" value="UniProtKB-KW"/>
</dbReference>
<keyword evidence="2" id="KW-0687">Ribonucleoprotein</keyword>
<gene>
    <name evidence="2" type="primary">rpl7ae</name>
    <name evidence="2" type="ORF">LFYK43_06130</name>
</gene>
<dbReference type="SUPFAM" id="SSF55315">
    <property type="entry name" value="L30e-like"/>
    <property type="match status" value="1"/>
</dbReference>
<evidence type="ECO:0000313" key="3">
    <source>
        <dbReference type="Proteomes" id="UP000286848"/>
    </source>
</evidence>
<comment type="caution">
    <text evidence="2">The sequence shown here is derived from an EMBL/GenBank/DDBJ whole genome shotgun (WGS) entry which is preliminary data.</text>
</comment>
<proteinExistence type="predicted"/>
<organism evidence="2 3">
    <name type="scientific">Ligilactobacillus salitolerans</name>
    <dbReference type="NCBI Taxonomy" id="1808352"/>
    <lineage>
        <taxon>Bacteria</taxon>
        <taxon>Bacillati</taxon>
        <taxon>Bacillota</taxon>
        <taxon>Bacilli</taxon>
        <taxon>Lactobacillales</taxon>
        <taxon>Lactobacillaceae</taxon>
        <taxon>Ligilactobacillus</taxon>
    </lineage>
</organism>
<dbReference type="InterPro" id="IPR004038">
    <property type="entry name" value="Ribosomal_eL8/eL30/eS12/Gad45"/>
</dbReference>
<dbReference type="EMBL" id="BFFP01000006">
    <property type="protein sequence ID" value="GBG94154.1"/>
    <property type="molecule type" value="Genomic_DNA"/>
</dbReference>
<keyword evidence="3" id="KW-1185">Reference proteome</keyword>
<accession>A0A401IRM9</accession>
<evidence type="ECO:0000259" key="1">
    <source>
        <dbReference type="Pfam" id="PF01248"/>
    </source>
</evidence>
<dbReference type="Pfam" id="PF01248">
    <property type="entry name" value="Ribosomal_L7Ae"/>
    <property type="match status" value="1"/>
</dbReference>
<reference evidence="2 3" key="1">
    <citation type="journal article" date="2019" name="Int. J. Syst. Evol. Microbiol.">
        <title>Lactobacillus salitolerans sp. nov., a novel lactic acid bacterium isolated from spent mushroom substrates.</title>
        <authorList>
            <person name="Tohno M."/>
            <person name="Tanizawa Y."/>
            <person name="Kojima Y."/>
            <person name="Sakamoto M."/>
            <person name="Nakamura Y."/>
            <person name="Ohkuma M."/>
            <person name="Kobayashi H."/>
        </authorList>
    </citation>
    <scope>NUCLEOTIDE SEQUENCE [LARGE SCALE GENOMIC DNA]</scope>
    <source>
        <strain evidence="2 3">YK43</strain>
    </source>
</reference>
<keyword evidence="2" id="KW-0689">Ribosomal protein</keyword>
<dbReference type="Proteomes" id="UP000286848">
    <property type="component" value="Unassembled WGS sequence"/>
</dbReference>
<dbReference type="Gene3D" id="3.30.1330.30">
    <property type="match status" value="1"/>
</dbReference>
<evidence type="ECO:0000313" key="2">
    <source>
        <dbReference type="EMBL" id="GBG94154.1"/>
    </source>
</evidence>
<sequence length="103" mass="11283">MAMENRQKVLNLLGLAQRARKLTAGSDMVLKQIRAQKAVLVFVANDSAANTRKKFSDKCRSYNVSLSQELSALELSSAIGQKRSVVAVTDKGFGRKLLELLST</sequence>
<name>A0A401IRM9_9LACO</name>